<keyword evidence="8 14" id="KW-0378">Hydrolase</keyword>
<evidence type="ECO:0000256" key="3">
    <source>
        <dbReference type="ARBA" id="ARBA00006880"/>
    </source>
</evidence>
<evidence type="ECO:0000256" key="2">
    <source>
        <dbReference type="ARBA" id="ARBA00004418"/>
    </source>
</evidence>
<evidence type="ECO:0000256" key="1">
    <source>
        <dbReference type="ARBA" id="ARBA00002954"/>
    </source>
</evidence>
<dbReference type="SMART" id="SM00047">
    <property type="entry name" value="LYZ2"/>
    <property type="match status" value="1"/>
</dbReference>
<dbReference type="InterPro" id="IPR013377">
    <property type="entry name" value="FlgJ"/>
</dbReference>
<dbReference type="PANTHER" id="PTHR33308">
    <property type="entry name" value="PEPTIDOGLYCAN HYDROLASE FLGJ"/>
    <property type="match status" value="1"/>
</dbReference>
<evidence type="ECO:0000256" key="7">
    <source>
        <dbReference type="ARBA" id="ARBA00022795"/>
    </source>
</evidence>
<evidence type="ECO:0000256" key="4">
    <source>
        <dbReference type="ARBA" id="ARBA00007974"/>
    </source>
</evidence>
<dbReference type="Gene3D" id="1.10.530.10">
    <property type="match status" value="1"/>
</dbReference>
<keyword evidence="15" id="KW-1185">Reference proteome</keyword>
<comment type="similarity">
    <text evidence="3">In the N-terminal section; belongs to the FlgJ family.</text>
</comment>
<comment type="caution">
    <text evidence="14">The sequence shown here is derived from an EMBL/GenBank/DDBJ whole genome shotgun (WGS) entry which is preliminary data.</text>
</comment>
<dbReference type="PANTHER" id="PTHR33308:SF9">
    <property type="entry name" value="PEPTIDOGLYCAN HYDROLASE FLGJ"/>
    <property type="match status" value="1"/>
</dbReference>
<dbReference type="Proteomes" id="UP000313645">
    <property type="component" value="Unassembled WGS sequence"/>
</dbReference>
<evidence type="ECO:0000256" key="10">
    <source>
        <dbReference type="ARBA" id="ARBA00023316"/>
    </source>
</evidence>
<keyword evidence="14" id="KW-0282">Flagellum</keyword>
<name>A0ABY1ZQJ0_9GAMM</name>
<dbReference type="InterPro" id="IPR051056">
    <property type="entry name" value="Glycosyl_Hydrolase_73"/>
</dbReference>
<keyword evidence="7" id="KW-1005">Bacterial flagellum biogenesis</keyword>
<sequence length="337" mass="37118">MQDSRLDTAQYYTDFSGLNALKTEAHKDKKAALEQVAKQFESLFLAQMLKSMRKVNDVYAEGNYLHSSQSKFYQQMFDSQLTLTMSQKGGFGLSETLVRQLSKQIPGMQAEGDRSGTHKASITDYERSLPALSPRLPEEVAQVRALAENTKTEASPVATEGAGDAMPETFDSPEQFVRTLLPLAEKVAGDSGIDPKVMVAQAALETGWGRHMIRGDGGEASRNLFGIKADSRWQGNSVDIVTTEYRDGIPLKERAAFRSYPDYRSSFEDYVGFLQDNPRYRDVLSVADDPEAFANGLQQAGYATDPAYGAKIRGILNSDMFDAVTGQSLSLNQGTEE</sequence>
<reference evidence="14 15" key="1">
    <citation type="submission" date="2019-02" db="EMBL/GenBank/DDBJ databases">
        <title>Marinobacter halodurans sp. nov., a marine bacterium isolated from sea tidal flat.</title>
        <authorList>
            <person name="Yoo Y."/>
            <person name="Lee D.W."/>
            <person name="Kim B.S."/>
            <person name="Kim J.-J."/>
        </authorList>
    </citation>
    <scope>NUCLEOTIDE SEQUENCE [LARGE SCALE GENOMIC DNA]</scope>
    <source>
        <strain evidence="14 15">YJ-S3-2</strain>
    </source>
</reference>
<keyword evidence="9" id="KW-0326">Glycosidase</keyword>
<dbReference type="NCBIfam" id="TIGR02541">
    <property type="entry name" value="flagell_FlgJ"/>
    <property type="match status" value="1"/>
</dbReference>
<keyword evidence="10" id="KW-0961">Cell wall biogenesis/degradation</keyword>
<evidence type="ECO:0000313" key="14">
    <source>
        <dbReference type="EMBL" id="TBW59083.1"/>
    </source>
</evidence>
<keyword evidence="6" id="KW-0574">Periplasm</keyword>
<comment type="function">
    <text evidence="1">Flagellum-specific muramidase which hydrolyzes the peptidoglycan layer to assemble the rod structure in the periplasmic space.</text>
</comment>
<keyword evidence="14" id="KW-0966">Cell projection</keyword>
<gene>
    <name evidence="14" type="primary">flgJ</name>
    <name evidence="14" type="ORF">EZI54_01870</name>
</gene>
<evidence type="ECO:0000313" key="15">
    <source>
        <dbReference type="Proteomes" id="UP000313645"/>
    </source>
</evidence>
<evidence type="ECO:0000256" key="11">
    <source>
        <dbReference type="ARBA" id="ARBA00030835"/>
    </source>
</evidence>
<comment type="subcellular location">
    <subcellularLocation>
        <location evidence="2">Periplasm</location>
    </subcellularLocation>
</comment>
<evidence type="ECO:0000256" key="8">
    <source>
        <dbReference type="ARBA" id="ARBA00022801"/>
    </source>
</evidence>
<dbReference type="InterPro" id="IPR002901">
    <property type="entry name" value="MGlyc_endo_b_GlcNAc-like_dom"/>
</dbReference>
<dbReference type="Pfam" id="PF01832">
    <property type="entry name" value="Glucosaminidase"/>
    <property type="match status" value="1"/>
</dbReference>
<evidence type="ECO:0000259" key="13">
    <source>
        <dbReference type="SMART" id="SM00047"/>
    </source>
</evidence>
<dbReference type="RefSeq" id="WP_131478464.1">
    <property type="nucleotide sequence ID" value="NZ_SJDL01000002.1"/>
</dbReference>
<dbReference type="InterPro" id="IPR019301">
    <property type="entry name" value="Flagellar_prot_FlgJ_N"/>
</dbReference>
<protein>
    <recommendedName>
        <fullName evidence="5">Peptidoglycan hydrolase FlgJ</fullName>
    </recommendedName>
    <alternativeName>
        <fullName evidence="11">Muramidase FlgJ</fullName>
    </alternativeName>
</protein>
<dbReference type="GO" id="GO:0016787">
    <property type="term" value="F:hydrolase activity"/>
    <property type="evidence" value="ECO:0007669"/>
    <property type="project" value="UniProtKB-KW"/>
</dbReference>
<dbReference type="EMBL" id="SJDL01000002">
    <property type="protein sequence ID" value="TBW59083.1"/>
    <property type="molecule type" value="Genomic_DNA"/>
</dbReference>
<evidence type="ECO:0000256" key="12">
    <source>
        <dbReference type="SAM" id="MobiDB-lite"/>
    </source>
</evidence>
<feature type="domain" description="Mannosyl-glycoprotein endo-beta-N-acetylglucosamidase-like" evidence="13">
    <location>
        <begin position="165"/>
        <end position="322"/>
    </location>
</feature>
<accession>A0ABY1ZQJ0</accession>
<dbReference type="PRINTS" id="PR01002">
    <property type="entry name" value="FLGFLGJ"/>
</dbReference>
<evidence type="ECO:0000256" key="9">
    <source>
        <dbReference type="ARBA" id="ARBA00023295"/>
    </source>
</evidence>
<evidence type="ECO:0000256" key="5">
    <source>
        <dbReference type="ARBA" id="ARBA00013433"/>
    </source>
</evidence>
<feature type="region of interest" description="Disordered" evidence="12">
    <location>
        <begin position="147"/>
        <end position="167"/>
    </location>
</feature>
<proteinExistence type="inferred from homology"/>
<organism evidence="14 15">
    <name type="scientific">Marinobacter halodurans</name>
    <dbReference type="NCBI Taxonomy" id="2528979"/>
    <lineage>
        <taxon>Bacteria</taxon>
        <taxon>Pseudomonadati</taxon>
        <taxon>Pseudomonadota</taxon>
        <taxon>Gammaproteobacteria</taxon>
        <taxon>Pseudomonadales</taxon>
        <taxon>Marinobacteraceae</taxon>
        <taxon>Marinobacter</taxon>
    </lineage>
</organism>
<dbReference type="Pfam" id="PF10135">
    <property type="entry name" value="Rod-binding"/>
    <property type="match status" value="1"/>
</dbReference>
<comment type="similarity">
    <text evidence="4">In the C-terminal section; belongs to the glycosyl hydrolase 73 family.</text>
</comment>
<evidence type="ECO:0000256" key="6">
    <source>
        <dbReference type="ARBA" id="ARBA00022764"/>
    </source>
</evidence>
<dbReference type="Gene3D" id="2.10.70.40">
    <property type="entry name" value="peptidoglycan hydrolase"/>
    <property type="match status" value="1"/>
</dbReference>
<keyword evidence="14" id="KW-0969">Cilium</keyword>